<keyword evidence="3" id="KW-1185">Reference proteome</keyword>
<reference evidence="2" key="1">
    <citation type="journal article" date="2023" name="GigaByte">
        <title>Genome assembly of the bearded iris, Iris pallida Lam.</title>
        <authorList>
            <person name="Bruccoleri R.E."/>
            <person name="Oakeley E.J."/>
            <person name="Faust A.M.E."/>
            <person name="Altorfer M."/>
            <person name="Dessus-Babus S."/>
            <person name="Burckhardt D."/>
            <person name="Oertli M."/>
            <person name="Naumann U."/>
            <person name="Petersen F."/>
            <person name="Wong J."/>
        </authorList>
    </citation>
    <scope>NUCLEOTIDE SEQUENCE</scope>
    <source>
        <strain evidence="2">GSM-AAB239-AS_SAM_17_03QT</strain>
    </source>
</reference>
<dbReference type="EMBL" id="JANAVB010025080">
    <property type="protein sequence ID" value="KAJ6821150.1"/>
    <property type="molecule type" value="Genomic_DNA"/>
</dbReference>
<accession>A0AAX6FXR4</accession>
<dbReference type="AlphaFoldDB" id="A0AAX6FXR4"/>
<protein>
    <submittedName>
        <fullName evidence="2">Extensin</fullName>
    </submittedName>
</protein>
<comment type="caution">
    <text evidence="2">The sequence shown here is derived from an EMBL/GenBank/DDBJ whole genome shotgun (WGS) entry which is preliminary data.</text>
</comment>
<name>A0AAX6FXR4_IRIPA</name>
<gene>
    <name evidence="2" type="ORF">M6B38_393840</name>
</gene>
<reference evidence="2" key="2">
    <citation type="submission" date="2023-04" db="EMBL/GenBank/DDBJ databases">
        <authorList>
            <person name="Bruccoleri R.E."/>
            <person name="Oakeley E.J."/>
            <person name="Faust A.-M."/>
            <person name="Dessus-Babus S."/>
            <person name="Altorfer M."/>
            <person name="Burckhardt D."/>
            <person name="Oertli M."/>
            <person name="Naumann U."/>
            <person name="Petersen F."/>
            <person name="Wong J."/>
        </authorList>
    </citation>
    <scope>NUCLEOTIDE SEQUENCE</scope>
    <source>
        <strain evidence="2">GSM-AAB239-AS_SAM_17_03QT</strain>
        <tissue evidence="2">Leaf</tissue>
    </source>
</reference>
<dbReference type="Proteomes" id="UP001140949">
    <property type="component" value="Unassembled WGS sequence"/>
</dbReference>
<proteinExistence type="predicted"/>
<evidence type="ECO:0000313" key="3">
    <source>
        <dbReference type="Proteomes" id="UP001140949"/>
    </source>
</evidence>
<keyword evidence="1" id="KW-0812">Transmembrane</keyword>
<keyword evidence="1" id="KW-1133">Transmembrane helix</keyword>
<feature type="transmembrane region" description="Helical" evidence="1">
    <location>
        <begin position="16"/>
        <end position="37"/>
    </location>
</feature>
<sequence>MSSSYLASSLYALYRYYFSLFLAYFVLTTLNATWLYLAPFLTGSLQVTWHASYVCAMDLTGGDKDLGGQP</sequence>
<keyword evidence="1" id="KW-0472">Membrane</keyword>
<evidence type="ECO:0000256" key="1">
    <source>
        <dbReference type="SAM" id="Phobius"/>
    </source>
</evidence>
<organism evidence="2 3">
    <name type="scientific">Iris pallida</name>
    <name type="common">Sweet iris</name>
    <dbReference type="NCBI Taxonomy" id="29817"/>
    <lineage>
        <taxon>Eukaryota</taxon>
        <taxon>Viridiplantae</taxon>
        <taxon>Streptophyta</taxon>
        <taxon>Embryophyta</taxon>
        <taxon>Tracheophyta</taxon>
        <taxon>Spermatophyta</taxon>
        <taxon>Magnoliopsida</taxon>
        <taxon>Liliopsida</taxon>
        <taxon>Asparagales</taxon>
        <taxon>Iridaceae</taxon>
        <taxon>Iridoideae</taxon>
        <taxon>Irideae</taxon>
        <taxon>Iris</taxon>
    </lineage>
</organism>
<evidence type="ECO:0000313" key="2">
    <source>
        <dbReference type="EMBL" id="KAJ6821150.1"/>
    </source>
</evidence>